<dbReference type="PANTHER" id="PTHR13547:SF1">
    <property type="entry name" value="MITOCHONDRIAL RIBONUCLEASE P CATALYTIC SUBUNIT"/>
    <property type="match status" value="1"/>
</dbReference>
<evidence type="ECO:0000256" key="1">
    <source>
        <dbReference type="ARBA" id="ARBA00000928"/>
    </source>
</evidence>
<comment type="cofactor">
    <cofactor evidence="2">
        <name>Mg(2+)</name>
        <dbReference type="ChEBI" id="CHEBI:18420"/>
    </cofactor>
</comment>
<dbReference type="OrthoDB" id="46913at2759"/>
<evidence type="ECO:0000256" key="8">
    <source>
        <dbReference type="ARBA" id="ARBA00022723"/>
    </source>
</evidence>
<dbReference type="KEGG" id="acep:105620903"/>
<gene>
    <name evidence="17" type="primary">105620903</name>
</gene>
<dbReference type="PANTHER" id="PTHR13547">
    <property type="match status" value="1"/>
</dbReference>
<sequence>MMLFYKLCQPLQSYFYKFNINTYVLSKQSYAKQSIAKKIVDLKALITENNIYAEMKSDLSTIEWKSIREKILQNNTEITPIVDSVIIDMCVKYFHVNNAIAYCKFLKKNNYSLNAGVIGKYLKLYVLKQNSLTDADKIEIIETYNNLRQKYQYLDSITAEECIISLCLTDEWEKTQDIIEMVKITSSPGTTIYSALASTAFRNGKPDIAWKALTDIVSRKLIPQKYVYLSHLQYCQLEDAKFFNNRMEEMFHFWIKHNIIPYDQIIRTYTSTAIKYGWSTDRITISKKNVRNCKHCGYFLSKITFSEDEFQELAKFVMDRVIIGSDIYNKTNPKELLKFKKFIENHKSFDVVIDGLNLSYMNFSAPKLLLLINVVEHFKNRGKKVLVLTRKHQKKLSEFKHVQRNAFVFFIDNLSADDPYILYATMACGMNAMFVSSDLMRQHKHSLQDEDLQQKFKKWQFSHQYFIKFSATGIRIQDPFTYLPIVQKNDNCWHIPCVTEDLNKEVLKECYEFSDKWYCLKYEKKYAKDSKFS</sequence>
<evidence type="ECO:0000256" key="10">
    <source>
        <dbReference type="ARBA" id="ARBA00022833"/>
    </source>
</evidence>
<evidence type="ECO:0000256" key="6">
    <source>
        <dbReference type="ARBA" id="ARBA00022694"/>
    </source>
</evidence>
<keyword evidence="18" id="KW-1185">Reference proteome</keyword>
<dbReference type="AlphaFoldDB" id="A0A158NJR4"/>
<dbReference type="CDD" id="cd18718">
    <property type="entry name" value="PIN_PRORP"/>
    <property type="match status" value="1"/>
</dbReference>
<dbReference type="Proteomes" id="UP000005205">
    <property type="component" value="Unassembled WGS sequence"/>
</dbReference>
<dbReference type="GO" id="GO:0004526">
    <property type="term" value="F:ribonuclease P activity"/>
    <property type="evidence" value="ECO:0007669"/>
    <property type="project" value="UniProtKB-EC"/>
</dbReference>
<evidence type="ECO:0000256" key="15">
    <source>
        <dbReference type="ARBA" id="ARBA00044559"/>
    </source>
</evidence>
<reference evidence="17" key="2">
    <citation type="submission" date="2016-04" db="UniProtKB">
        <authorList>
            <consortium name="EnsemblMetazoa"/>
        </authorList>
    </citation>
    <scope>IDENTIFICATION</scope>
</reference>
<dbReference type="Gene3D" id="3.40.50.11980">
    <property type="match status" value="1"/>
</dbReference>
<dbReference type="GO" id="GO:0001682">
    <property type="term" value="P:tRNA 5'-leader removal"/>
    <property type="evidence" value="ECO:0007669"/>
    <property type="project" value="TreeGrafter"/>
</dbReference>
<feature type="domain" description="PRORP" evidence="16">
    <location>
        <begin position="292"/>
        <end position="519"/>
    </location>
</feature>
<keyword evidence="13" id="KW-0496">Mitochondrion</keyword>
<dbReference type="Gene3D" id="1.25.40.10">
    <property type="entry name" value="Tetratricopeptide repeat domain"/>
    <property type="match status" value="1"/>
</dbReference>
<comment type="catalytic activity">
    <reaction evidence="1">
        <text>Endonucleolytic cleavage of RNA, removing 5'-extranucleotides from tRNA precursor.</text>
        <dbReference type="EC" id="3.1.26.5"/>
    </reaction>
</comment>
<dbReference type="EnsemblMetazoa" id="XM_012202382.1">
    <property type="protein sequence ID" value="XP_012057772.1"/>
    <property type="gene ID" value="LOC105620903"/>
</dbReference>
<evidence type="ECO:0000313" key="17">
    <source>
        <dbReference type="EnsemblMetazoa" id="XP_012057772.1"/>
    </source>
</evidence>
<comment type="subcellular location">
    <subcellularLocation>
        <location evidence="3">Mitochondrion</location>
    </subcellularLocation>
</comment>
<keyword evidence="10" id="KW-0862">Zinc</keyword>
<evidence type="ECO:0000256" key="2">
    <source>
        <dbReference type="ARBA" id="ARBA00001946"/>
    </source>
</evidence>
<evidence type="ECO:0000259" key="16">
    <source>
        <dbReference type="Pfam" id="PF16953"/>
    </source>
</evidence>
<keyword evidence="11" id="KW-0460">Magnesium</keyword>
<evidence type="ECO:0000256" key="13">
    <source>
        <dbReference type="ARBA" id="ARBA00023128"/>
    </source>
</evidence>
<dbReference type="InterPro" id="IPR031595">
    <property type="entry name" value="PRORP_C"/>
</dbReference>
<reference evidence="18" key="1">
    <citation type="journal article" date="2011" name="PLoS Genet.">
        <title>The genome sequence of the leaf-cutter ant Atta cephalotes reveals insights into its obligate symbiotic lifestyle.</title>
        <authorList>
            <person name="Suen G."/>
            <person name="Teiling C."/>
            <person name="Li L."/>
            <person name="Holt C."/>
            <person name="Abouheif E."/>
            <person name="Bornberg-Bauer E."/>
            <person name="Bouffard P."/>
            <person name="Caldera E.J."/>
            <person name="Cash E."/>
            <person name="Cavanaugh A."/>
            <person name="Denas O."/>
            <person name="Elhaik E."/>
            <person name="Fave M.J."/>
            <person name="Gadau J."/>
            <person name="Gibson J.D."/>
            <person name="Graur D."/>
            <person name="Grubbs K.J."/>
            <person name="Hagen D.E."/>
            <person name="Harkins T.T."/>
            <person name="Helmkampf M."/>
            <person name="Hu H."/>
            <person name="Johnson B.R."/>
            <person name="Kim J."/>
            <person name="Marsh S.E."/>
            <person name="Moeller J.A."/>
            <person name="Munoz-Torres M.C."/>
            <person name="Murphy M.C."/>
            <person name="Naughton M.C."/>
            <person name="Nigam S."/>
            <person name="Overson R."/>
            <person name="Rajakumar R."/>
            <person name="Reese J.T."/>
            <person name="Scott J.J."/>
            <person name="Smith C.R."/>
            <person name="Tao S."/>
            <person name="Tsutsui N.D."/>
            <person name="Viljakainen L."/>
            <person name="Wissler L."/>
            <person name="Yandell M.D."/>
            <person name="Zimmer F."/>
            <person name="Taylor J."/>
            <person name="Slater S.C."/>
            <person name="Clifton S.W."/>
            <person name="Warren W.C."/>
            <person name="Elsik C.G."/>
            <person name="Smith C.D."/>
            <person name="Weinstock G.M."/>
            <person name="Gerardo N.M."/>
            <person name="Currie C.R."/>
        </authorList>
    </citation>
    <scope>NUCLEOTIDE SEQUENCE [LARGE SCALE GENOMIC DNA]</scope>
</reference>
<evidence type="ECO:0000313" key="18">
    <source>
        <dbReference type="Proteomes" id="UP000005205"/>
    </source>
</evidence>
<accession>A0A158NJR4</accession>
<dbReference type="EMBL" id="ADTU01017943">
    <property type="status" value="NOT_ANNOTATED_CDS"/>
    <property type="molecule type" value="Genomic_DNA"/>
</dbReference>
<evidence type="ECO:0000256" key="12">
    <source>
        <dbReference type="ARBA" id="ARBA00022946"/>
    </source>
</evidence>
<evidence type="ECO:0000256" key="5">
    <source>
        <dbReference type="ARBA" id="ARBA00012179"/>
    </source>
</evidence>
<keyword evidence="8" id="KW-0479">Metal-binding</keyword>
<organism evidence="17 18">
    <name type="scientific">Atta cephalotes</name>
    <name type="common">Leafcutter ant</name>
    <dbReference type="NCBI Taxonomy" id="12957"/>
    <lineage>
        <taxon>Eukaryota</taxon>
        <taxon>Metazoa</taxon>
        <taxon>Ecdysozoa</taxon>
        <taxon>Arthropoda</taxon>
        <taxon>Hexapoda</taxon>
        <taxon>Insecta</taxon>
        <taxon>Pterygota</taxon>
        <taxon>Neoptera</taxon>
        <taxon>Endopterygota</taxon>
        <taxon>Hymenoptera</taxon>
        <taxon>Apocrita</taxon>
        <taxon>Aculeata</taxon>
        <taxon>Formicoidea</taxon>
        <taxon>Formicidae</taxon>
        <taxon>Myrmicinae</taxon>
        <taxon>Atta</taxon>
    </lineage>
</organism>
<keyword evidence="6" id="KW-0819">tRNA processing</keyword>
<evidence type="ECO:0000256" key="3">
    <source>
        <dbReference type="ARBA" id="ARBA00004173"/>
    </source>
</evidence>
<dbReference type="FunCoup" id="A0A158NJR4">
    <property type="interactions" value="1336"/>
</dbReference>
<comment type="similarity">
    <text evidence="4">Belongs to the PPR family. P subfamily.</text>
</comment>
<dbReference type="GO" id="GO:0046872">
    <property type="term" value="F:metal ion binding"/>
    <property type="evidence" value="ECO:0007669"/>
    <property type="project" value="UniProtKB-KW"/>
</dbReference>
<evidence type="ECO:0000256" key="9">
    <source>
        <dbReference type="ARBA" id="ARBA00022801"/>
    </source>
</evidence>
<dbReference type="eggNOG" id="ENOG502QRKG">
    <property type="taxonomic scope" value="Eukaryota"/>
</dbReference>
<dbReference type="STRING" id="12957.A0A158NJR4"/>
<keyword evidence="12" id="KW-0809">Transit peptide</keyword>
<evidence type="ECO:0000256" key="7">
    <source>
        <dbReference type="ARBA" id="ARBA00022722"/>
    </source>
</evidence>
<dbReference type="GO" id="GO:0030678">
    <property type="term" value="C:mitochondrial ribonuclease P complex"/>
    <property type="evidence" value="ECO:0007669"/>
    <property type="project" value="TreeGrafter"/>
</dbReference>
<name>A0A158NJR4_ATTCE</name>
<proteinExistence type="inferred from homology"/>
<dbReference type="EC" id="3.1.26.5" evidence="5"/>
<dbReference type="InterPro" id="IPR033495">
    <property type="entry name" value="MRPP3_PIN_dom"/>
</dbReference>
<dbReference type="InParanoid" id="A0A158NJR4"/>
<dbReference type="Pfam" id="PF16953">
    <property type="entry name" value="PRORP"/>
    <property type="match status" value="1"/>
</dbReference>
<evidence type="ECO:0000256" key="11">
    <source>
        <dbReference type="ARBA" id="ARBA00022842"/>
    </source>
</evidence>
<dbReference type="InterPro" id="IPR011990">
    <property type="entry name" value="TPR-like_helical_dom_sf"/>
</dbReference>
<protein>
    <recommendedName>
        <fullName evidence="14">Mitochondrial ribonuclease P catalytic subunit</fullName>
        <ecNumber evidence="5">3.1.26.5</ecNumber>
    </recommendedName>
    <alternativeName>
        <fullName evidence="15">Mitochondrial ribonuclease P protein 3</fullName>
    </alternativeName>
</protein>
<keyword evidence="9" id="KW-0378">Hydrolase</keyword>
<dbReference type="GO" id="GO:0097745">
    <property type="term" value="P:mitochondrial tRNA 5'-end processing"/>
    <property type="evidence" value="ECO:0007669"/>
    <property type="project" value="TreeGrafter"/>
</dbReference>
<keyword evidence="7" id="KW-0540">Nuclease</keyword>
<evidence type="ECO:0000256" key="14">
    <source>
        <dbReference type="ARBA" id="ARBA00044536"/>
    </source>
</evidence>
<evidence type="ECO:0000256" key="4">
    <source>
        <dbReference type="ARBA" id="ARBA00007626"/>
    </source>
</evidence>